<evidence type="ECO:0000313" key="4">
    <source>
        <dbReference type="Proteomes" id="UP000306985"/>
    </source>
</evidence>
<dbReference type="InterPro" id="IPR019920">
    <property type="entry name" value="F420-binding_dom_put"/>
</dbReference>
<dbReference type="Pfam" id="PF01243">
    <property type="entry name" value="PNPOx_N"/>
    <property type="match status" value="1"/>
</dbReference>
<dbReference type="GO" id="GO:0005829">
    <property type="term" value="C:cytosol"/>
    <property type="evidence" value="ECO:0007669"/>
    <property type="project" value="TreeGrafter"/>
</dbReference>
<dbReference type="NCBIfam" id="TIGR03618">
    <property type="entry name" value="Rv1155_F420"/>
    <property type="match status" value="1"/>
</dbReference>
<dbReference type="OrthoDB" id="1094370at2"/>
<evidence type="ECO:0000313" key="3">
    <source>
        <dbReference type="EMBL" id="TKV59180.1"/>
    </source>
</evidence>
<reference evidence="3 4" key="1">
    <citation type="submission" date="2019-05" db="EMBL/GenBank/DDBJ databases">
        <title>Nakamurella sp. N5BH11, whole genome shotgun sequence.</title>
        <authorList>
            <person name="Tuo L."/>
        </authorList>
    </citation>
    <scope>NUCLEOTIDE SEQUENCE [LARGE SCALE GENOMIC DNA]</scope>
    <source>
        <strain evidence="3 4">N5BH11</strain>
    </source>
</reference>
<organism evidence="3 4">
    <name type="scientific">Nakamurella flava</name>
    <dbReference type="NCBI Taxonomy" id="2576308"/>
    <lineage>
        <taxon>Bacteria</taxon>
        <taxon>Bacillati</taxon>
        <taxon>Actinomycetota</taxon>
        <taxon>Actinomycetes</taxon>
        <taxon>Nakamurellales</taxon>
        <taxon>Nakamurellaceae</taxon>
        <taxon>Nakamurella</taxon>
    </lineage>
</organism>
<feature type="domain" description="Pyridoxamine 5'-phosphate oxidase N-terminal" evidence="2">
    <location>
        <begin position="6"/>
        <end position="134"/>
    </location>
</feature>
<dbReference type="Proteomes" id="UP000306985">
    <property type="component" value="Unassembled WGS sequence"/>
</dbReference>
<dbReference type="RefSeq" id="WP_137449780.1">
    <property type="nucleotide sequence ID" value="NZ_SZZH01000002.1"/>
</dbReference>
<dbReference type="EMBL" id="SZZH01000002">
    <property type="protein sequence ID" value="TKV59180.1"/>
    <property type="molecule type" value="Genomic_DNA"/>
</dbReference>
<name>A0A4U6QG55_9ACTN</name>
<keyword evidence="1" id="KW-0560">Oxidoreductase</keyword>
<protein>
    <submittedName>
        <fullName evidence="3">PPOX class F420-dependent oxidoreductase</fullName>
    </submittedName>
</protein>
<dbReference type="InterPro" id="IPR012349">
    <property type="entry name" value="Split_barrel_FMN-bd"/>
</dbReference>
<dbReference type="PANTHER" id="PTHR35176:SF2">
    <property type="entry name" value="F420H(2)-DEPENDENT REDUCTASE RV1155"/>
    <property type="match status" value="1"/>
</dbReference>
<gene>
    <name evidence="3" type="ORF">FDO65_11125</name>
</gene>
<dbReference type="GO" id="GO:0016627">
    <property type="term" value="F:oxidoreductase activity, acting on the CH-CH group of donors"/>
    <property type="evidence" value="ECO:0007669"/>
    <property type="project" value="TreeGrafter"/>
</dbReference>
<proteinExistence type="predicted"/>
<evidence type="ECO:0000259" key="2">
    <source>
        <dbReference type="Pfam" id="PF01243"/>
    </source>
</evidence>
<dbReference type="AlphaFoldDB" id="A0A4U6QG55"/>
<dbReference type="PANTHER" id="PTHR35176">
    <property type="entry name" value="HEME OXYGENASE HI_0854-RELATED"/>
    <property type="match status" value="1"/>
</dbReference>
<dbReference type="SUPFAM" id="SSF50475">
    <property type="entry name" value="FMN-binding split barrel"/>
    <property type="match status" value="1"/>
</dbReference>
<dbReference type="InterPro" id="IPR052019">
    <property type="entry name" value="F420H2_bilvrd_red/Heme_oxyg"/>
</dbReference>
<sequence>MELTAALDFVRSNDHAVLLTRRRNGEPQMSPVNAGVVDGRICISSQAPRAKVRHLRRDPRASVLLLPDAFYGHWVQVDGPAEIVDQHGPNGPEPALELLVATYRAIAGEHPDWDDYRQAMIADDRVVIRITPERAVGG</sequence>
<evidence type="ECO:0000256" key="1">
    <source>
        <dbReference type="ARBA" id="ARBA00023002"/>
    </source>
</evidence>
<dbReference type="InterPro" id="IPR011576">
    <property type="entry name" value="Pyridox_Oxase_N"/>
</dbReference>
<keyword evidence="4" id="KW-1185">Reference proteome</keyword>
<dbReference type="Gene3D" id="2.30.110.10">
    <property type="entry name" value="Electron Transport, Fmn-binding Protein, Chain A"/>
    <property type="match status" value="1"/>
</dbReference>
<dbReference type="GO" id="GO:0070967">
    <property type="term" value="F:coenzyme F420 binding"/>
    <property type="evidence" value="ECO:0007669"/>
    <property type="project" value="TreeGrafter"/>
</dbReference>
<comment type="caution">
    <text evidence="3">The sequence shown here is derived from an EMBL/GenBank/DDBJ whole genome shotgun (WGS) entry which is preliminary data.</text>
</comment>
<accession>A0A4U6QG55</accession>